<keyword evidence="1" id="KW-0175">Coiled coil</keyword>
<feature type="coiled-coil region" evidence="1">
    <location>
        <begin position="178"/>
        <end position="205"/>
    </location>
</feature>
<evidence type="ECO:0000313" key="2">
    <source>
        <dbReference type="EMBL" id="HIV37406.1"/>
    </source>
</evidence>
<dbReference type="AlphaFoldDB" id="A0A9D1PAI4"/>
<comment type="caution">
    <text evidence="2">The sequence shown here is derived from an EMBL/GenBank/DDBJ whole genome shotgun (WGS) entry which is preliminary data.</text>
</comment>
<organism evidence="2 3">
    <name type="scientific">Candidatus Blautia stercorigallinarum</name>
    <dbReference type="NCBI Taxonomy" id="2838501"/>
    <lineage>
        <taxon>Bacteria</taxon>
        <taxon>Bacillati</taxon>
        <taxon>Bacillota</taxon>
        <taxon>Clostridia</taxon>
        <taxon>Lachnospirales</taxon>
        <taxon>Lachnospiraceae</taxon>
        <taxon>Blautia</taxon>
    </lineage>
</organism>
<evidence type="ECO:0000313" key="3">
    <source>
        <dbReference type="Proteomes" id="UP000886814"/>
    </source>
</evidence>
<dbReference type="EMBL" id="DXIQ01000003">
    <property type="protein sequence ID" value="HIV37406.1"/>
    <property type="molecule type" value="Genomic_DNA"/>
</dbReference>
<evidence type="ECO:0000256" key="1">
    <source>
        <dbReference type="SAM" id="Coils"/>
    </source>
</evidence>
<proteinExistence type="predicted"/>
<sequence>MGEELEFRTAVGGYKKDDVLEYVENMNDKLDQMTRAHEEETKGYQDRIRELEDLLKQEEENSAVLSEEQDKRLEGLAKENSRLQDELAIAEEKLKITQQDYLKTEQMKNLIKDKLAREILRLREENKTLKERLEEAEENIGSKADYEGVRSAVSEVQYKIAEYVNILNKTQQKLAGTYQDMNSIKKRIAEQIEKIEKEVAQEKKQGEETDPA</sequence>
<protein>
    <submittedName>
        <fullName evidence="2">Uncharacterized protein</fullName>
    </submittedName>
</protein>
<reference evidence="2" key="1">
    <citation type="journal article" date="2021" name="PeerJ">
        <title>Extensive microbial diversity within the chicken gut microbiome revealed by metagenomics and culture.</title>
        <authorList>
            <person name="Gilroy R."/>
            <person name="Ravi A."/>
            <person name="Getino M."/>
            <person name="Pursley I."/>
            <person name="Horton D.L."/>
            <person name="Alikhan N.F."/>
            <person name="Baker D."/>
            <person name="Gharbi K."/>
            <person name="Hall N."/>
            <person name="Watson M."/>
            <person name="Adriaenssens E.M."/>
            <person name="Foster-Nyarko E."/>
            <person name="Jarju S."/>
            <person name="Secka A."/>
            <person name="Antonio M."/>
            <person name="Oren A."/>
            <person name="Chaudhuri R.R."/>
            <person name="La Ragione R."/>
            <person name="Hildebrand F."/>
            <person name="Pallen M.J."/>
        </authorList>
    </citation>
    <scope>NUCLEOTIDE SEQUENCE</scope>
    <source>
        <strain evidence="2">CHK195-9823</strain>
    </source>
</reference>
<dbReference type="Proteomes" id="UP000886814">
    <property type="component" value="Unassembled WGS sequence"/>
</dbReference>
<accession>A0A9D1PAI4</accession>
<reference evidence="2" key="2">
    <citation type="submission" date="2021-04" db="EMBL/GenBank/DDBJ databases">
        <authorList>
            <person name="Gilroy R."/>
        </authorList>
    </citation>
    <scope>NUCLEOTIDE SEQUENCE</scope>
    <source>
        <strain evidence="2">CHK195-9823</strain>
    </source>
</reference>
<gene>
    <name evidence="2" type="ORF">H9747_00155</name>
</gene>
<name>A0A9D1PAI4_9FIRM</name>
<feature type="coiled-coil region" evidence="1">
    <location>
        <begin position="34"/>
        <end position="146"/>
    </location>
</feature>